<dbReference type="InterPro" id="IPR007484">
    <property type="entry name" value="Peptidase_M28"/>
</dbReference>
<feature type="region of interest" description="Disordered" evidence="10">
    <location>
        <begin position="197"/>
        <end position="240"/>
    </location>
</feature>
<evidence type="ECO:0000256" key="8">
    <source>
        <dbReference type="ARBA" id="ARBA00023049"/>
    </source>
</evidence>
<dbReference type="InterPro" id="IPR027268">
    <property type="entry name" value="Peptidase_M4/M1_CTD_sf"/>
</dbReference>
<keyword evidence="3" id="KW-0645">Protease</keyword>
<dbReference type="Proteomes" id="UP000622552">
    <property type="component" value="Unassembled WGS sequence"/>
</dbReference>
<dbReference type="EMBL" id="JADOUF010000001">
    <property type="protein sequence ID" value="MBG6140926.1"/>
    <property type="molecule type" value="Genomic_DNA"/>
</dbReference>
<dbReference type="InterPro" id="IPR011096">
    <property type="entry name" value="FTP_domain"/>
</dbReference>
<evidence type="ECO:0000256" key="11">
    <source>
        <dbReference type="SAM" id="SignalP"/>
    </source>
</evidence>
<keyword evidence="14" id="KW-1185">Reference proteome</keyword>
<dbReference type="GO" id="GO:0005975">
    <property type="term" value="P:carbohydrate metabolic process"/>
    <property type="evidence" value="ECO:0007669"/>
    <property type="project" value="InterPro"/>
</dbReference>
<dbReference type="GO" id="GO:0006508">
    <property type="term" value="P:proteolysis"/>
    <property type="evidence" value="ECO:0007669"/>
    <property type="project" value="UniProtKB-KW"/>
</dbReference>
<dbReference type="InterPro" id="IPR001570">
    <property type="entry name" value="Peptidase_M4_C_domain"/>
</dbReference>
<evidence type="ECO:0000313" key="13">
    <source>
        <dbReference type="EMBL" id="MBG6140926.1"/>
    </source>
</evidence>
<keyword evidence="7" id="KW-0862">Zinc</keyword>
<dbReference type="Pfam" id="PF04389">
    <property type="entry name" value="Peptidase_M28"/>
    <property type="match status" value="1"/>
</dbReference>
<evidence type="ECO:0000259" key="12">
    <source>
        <dbReference type="SMART" id="SM00495"/>
    </source>
</evidence>
<dbReference type="Gene3D" id="1.10.390.10">
    <property type="entry name" value="Neutral Protease Domain 2"/>
    <property type="match status" value="1"/>
</dbReference>
<dbReference type="InterPro" id="IPR041756">
    <property type="entry name" value="M28_SGAP-like"/>
</dbReference>
<feature type="active site" description="Proton donor" evidence="9">
    <location>
        <position position="411"/>
    </location>
</feature>
<dbReference type="GO" id="GO:0004177">
    <property type="term" value="F:aminopeptidase activity"/>
    <property type="evidence" value="ECO:0007669"/>
    <property type="project" value="InterPro"/>
</dbReference>
<dbReference type="GO" id="GO:0005576">
    <property type="term" value="C:extracellular region"/>
    <property type="evidence" value="ECO:0007669"/>
    <property type="project" value="InterPro"/>
</dbReference>
<feature type="compositionally biased region" description="Low complexity" evidence="10">
    <location>
        <begin position="229"/>
        <end position="240"/>
    </location>
</feature>
<comment type="similarity">
    <text evidence="2">Belongs to the peptidase M4 family.</text>
</comment>
<evidence type="ECO:0000256" key="4">
    <source>
        <dbReference type="ARBA" id="ARBA00022723"/>
    </source>
</evidence>
<evidence type="ECO:0000256" key="9">
    <source>
        <dbReference type="PIRSR" id="PIRSR623612-1"/>
    </source>
</evidence>
<reference evidence="13" key="1">
    <citation type="submission" date="2020-11" db="EMBL/GenBank/DDBJ databases">
        <title>Sequencing the genomes of 1000 actinobacteria strains.</title>
        <authorList>
            <person name="Klenk H.-P."/>
        </authorList>
    </citation>
    <scope>NUCLEOTIDE SEQUENCE</scope>
    <source>
        <strain evidence="13">DSM 45356</strain>
    </source>
</reference>
<dbReference type="SUPFAM" id="SSF55486">
    <property type="entry name" value="Metalloproteases ('zincins'), catalytic domain"/>
    <property type="match status" value="1"/>
</dbReference>
<feature type="chain" id="PRO_5035296573" evidence="11">
    <location>
        <begin position="28"/>
        <end position="1162"/>
    </location>
</feature>
<dbReference type="InterPro" id="IPR013856">
    <property type="entry name" value="Peptidase_M4_domain"/>
</dbReference>
<dbReference type="InterPro" id="IPR023612">
    <property type="entry name" value="Peptidase_M4"/>
</dbReference>
<dbReference type="GO" id="GO:0004222">
    <property type="term" value="F:metalloendopeptidase activity"/>
    <property type="evidence" value="ECO:0007669"/>
    <property type="project" value="InterPro"/>
</dbReference>
<evidence type="ECO:0000256" key="5">
    <source>
        <dbReference type="ARBA" id="ARBA00022729"/>
    </source>
</evidence>
<accession>A0A8J7GYZ7</accession>
<dbReference type="Gene3D" id="3.10.170.10">
    <property type="match status" value="1"/>
</dbReference>
<feature type="active site" evidence="9">
    <location>
        <position position="323"/>
    </location>
</feature>
<dbReference type="FunFam" id="3.40.630.10:FF:000066">
    <property type="entry name" value="M28 family peptidase"/>
    <property type="match status" value="1"/>
</dbReference>
<feature type="signal peptide" evidence="11">
    <location>
        <begin position="1"/>
        <end position="27"/>
    </location>
</feature>
<keyword evidence="4" id="KW-0479">Metal-binding</keyword>
<keyword evidence="5 11" id="KW-0732">Signal</keyword>
<evidence type="ECO:0000256" key="2">
    <source>
        <dbReference type="ARBA" id="ARBA00009388"/>
    </source>
</evidence>
<dbReference type="Pfam" id="PF07504">
    <property type="entry name" value="FTP"/>
    <property type="match status" value="1"/>
</dbReference>
<dbReference type="GO" id="GO:0004553">
    <property type="term" value="F:hydrolase activity, hydrolyzing O-glycosyl compounds"/>
    <property type="evidence" value="ECO:0007669"/>
    <property type="project" value="InterPro"/>
</dbReference>
<evidence type="ECO:0000256" key="6">
    <source>
        <dbReference type="ARBA" id="ARBA00022801"/>
    </source>
</evidence>
<dbReference type="PRINTS" id="PR00730">
    <property type="entry name" value="THERMOLYSIN"/>
</dbReference>
<dbReference type="CDD" id="cd03876">
    <property type="entry name" value="M28_SGAP_like"/>
    <property type="match status" value="1"/>
</dbReference>
<evidence type="ECO:0000256" key="7">
    <source>
        <dbReference type="ARBA" id="ARBA00022833"/>
    </source>
</evidence>
<keyword evidence="8 13" id="KW-0482">Metalloprotease</keyword>
<name>A0A8J7GYZ7_9ACTN</name>
<feature type="domain" description="Chitin-binding type-3" evidence="12">
    <location>
        <begin position="1114"/>
        <end position="1159"/>
    </location>
</feature>
<evidence type="ECO:0000313" key="14">
    <source>
        <dbReference type="Proteomes" id="UP000622552"/>
    </source>
</evidence>
<gene>
    <name evidence="13" type="ORF">IW245_007120</name>
</gene>
<comment type="caution">
    <text evidence="13">The sequence shown here is derived from an EMBL/GenBank/DDBJ whole genome shotgun (WGS) entry which is preliminary data.</text>
</comment>
<evidence type="ECO:0000256" key="3">
    <source>
        <dbReference type="ARBA" id="ARBA00022670"/>
    </source>
</evidence>
<dbReference type="SMART" id="SM00495">
    <property type="entry name" value="ChtBD3"/>
    <property type="match status" value="1"/>
</dbReference>
<keyword evidence="6" id="KW-0378">Hydrolase</keyword>
<dbReference type="SUPFAM" id="SSF51055">
    <property type="entry name" value="Carbohydrate binding domain"/>
    <property type="match status" value="1"/>
</dbReference>
<dbReference type="CDD" id="cd09597">
    <property type="entry name" value="M4_TLP"/>
    <property type="match status" value="1"/>
</dbReference>
<dbReference type="Pfam" id="PF02868">
    <property type="entry name" value="Peptidase_M4_C"/>
    <property type="match status" value="1"/>
</dbReference>
<dbReference type="SUPFAM" id="SSF53187">
    <property type="entry name" value="Zn-dependent exopeptidases"/>
    <property type="match status" value="1"/>
</dbReference>
<dbReference type="InterPro" id="IPR050728">
    <property type="entry name" value="Zinc_Metalloprotease_M4"/>
</dbReference>
<comment type="similarity">
    <text evidence="1">Belongs to the peptidase M28 family. M28A subfamily.</text>
</comment>
<organism evidence="13 14">
    <name type="scientific">Longispora fulva</name>
    <dbReference type="NCBI Taxonomy" id="619741"/>
    <lineage>
        <taxon>Bacteria</taxon>
        <taxon>Bacillati</taxon>
        <taxon>Actinomycetota</taxon>
        <taxon>Actinomycetes</taxon>
        <taxon>Micromonosporales</taxon>
        <taxon>Micromonosporaceae</taxon>
        <taxon>Longispora</taxon>
    </lineage>
</organism>
<sequence length="1162" mass="116944">MKRTATILLGIGIVAATAQIIPSSAAAIPTPDLANRALSAADVAADSGLDALAKGPGESLRRTGSFIGERGLYYNAYERTYRGLPVIGGDAVVTTDTTGRIRGINASPTARISVDTTPSVTAATASATAKARLATVTDATPPVLSVLAGDSPRLVWATVVSGRTATAPSKQHVYVDARTGAVADSYDDVKADTLNGHHNGTVTIDTSGSSPTARTLSDPGRPGLTCGPNSTKQTYTNTSTTWGNGSGTDLKTACGDAYYSVEQEWNMLRDWLGRNGIDGSGRAFPLYVGLADVNAYWDGSTGTFGHNQANTKQATNMDVVGHEMGHAIFQYSGTGQGGSGNETGGLNESTGDIFGALTEAYANNPNDPADYDVGEEVDLVGQGPIRKMYNPSLVNGDPNCYTSSIPNTEVHAAAGPQNHWFYLLAEGTAPGGGKPNSPTCNSTSLTGIGIQKAGKIFHAGLQTKGSTWTHATVRKATVQAAANLFPGGPECAATKAAWAAVSVPAQSGEATCTVNPTNDFSISLSPSSGSAQPGSSVTSTVGTTTTSGSAQTVALTASGLPAGVTASFSPSSVTSGSSSTLTLNVSASATAGSYTVTVTGTGSVTHTATYSLTVGSTNPGGNAPDIDVAKVQAHLTQLNTIASQNGGTRRAGSAGHTASVAYIKGKLQAAGYTVTEQQCTSCTYVSNNLIADWPGGDTNNTVMFGAHLDSVSAGPGINDNGSGSATILENALALAAQNPTMTKHVRFGWWTDEEQGLNGSKFYVNSLSSSARAAIKGYYNFDMVASKNGGYFINNVNSTTSAPMKEYWTSLGLAPQENVEGQGRSDDYSFQNGGIPTSGYATGASATKTSAEATKWGGTAGAPYDSCYHQSCDTTANINATALNRSADGVAYTIWKLAVGGTQTNDFSVSVNPNSGSTQPGGSVTATVATATTAGSAQTVTLSASGLPSGATAAFSPSSVQSGASSSLTIATGAGTPAGSYTVTVTGSGSVTRTASYTMTVGTVANDFSVSLNPSSGTAQAGSSVTSTVGTTTTAGSPQTVTFSATGLPGGATASFSPSSVQSGSSSSLTITTGAGTPAGVYTITVTGSGTSATHSATYTLTVTGTDPGGCGGLPAWSASQAYVPGDVVSYNGHKWNSTWYSTGAEPGAPQSWAVWSDGGAC</sequence>
<feature type="compositionally biased region" description="Polar residues" evidence="10">
    <location>
        <begin position="197"/>
        <end position="215"/>
    </location>
</feature>
<dbReference type="GO" id="GO:0046872">
    <property type="term" value="F:metal ion binding"/>
    <property type="evidence" value="ECO:0007669"/>
    <property type="project" value="UniProtKB-KW"/>
</dbReference>
<dbReference type="Pfam" id="PF01447">
    <property type="entry name" value="Peptidase_M4"/>
    <property type="match status" value="1"/>
</dbReference>
<dbReference type="Gene3D" id="3.40.630.10">
    <property type="entry name" value="Zn peptidases"/>
    <property type="match status" value="1"/>
</dbReference>
<dbReference type="RefSeq" id="WP_233473071.1">
    <property type="nucleotide sequence ID" value="NZ_BONS01000019.1"/>
</dbReference>
<dbReference type="CDD" id="cd12215">
    <property type="entry name" value="ChiC_BD"/>
    <property type="match status" value="1"/>
</dbReference>
<proteinExistence type="inferred from homology"/>
<dbReference type="GO" id="GO:0030246">
    <property type="term" value="F:carbohydrate binding"/>
    <property type="evidence" value="ECO:0007669"/>
    <property type="project" value="InterPro"/>
</dbReference>
<dbReference type="InterPro" id="IPR003610">
    <property type="entry name" value="CBM5/12"/>
</dbReference>
<dbReference type="PANTHER" id="PTHR33794">
    <property type="entry name" value="BACILLOLYSIN"/>
    <property type="match status" value="1"/>
</dbReference>
<protein>
    <submittedName>
        <fullName evidence="13">Zn-dependent metalloprotease/Zn-dependent M28 family amino/carboxypeptidase</fullName>
    </submittedName>
</protein>
<dbReference type="AlphaFoldDB" id="A0A8J7GYZ7"/>
<dbReference type="PANTHER" id="PTHR33794:SF1">
    <property type="entry name" value="BACILLOLYSIN"/>
    <property type="match status" value="1"/>
</dbReference>
<evidence type="ECO:0000256" key="10">
    <source>
        <dbReference type="SAM" id="MobiDB-lite"/>
    </source>
</evidence>
<feature type="region of interest" description="Disordered" evidence="10">
    <location>
        <begin position="524"/>
        <end position="545"/>
    </location>
</feature>
<evidence type="ECO:0000256" key="1">
    <source>
        <dbReference type="ARBA" id="ARBA00005957"/>
    </source>
</evidence>
<dbReference type="Gene3D" id="2.10.10.20">
    <property type="entry name" value="Carbohydrate-binding module superfamily 5/12"/>
    <property type="match status" value="1"/>
</dbReference>
<dbReference type="InterPro" id="IPR036573">
    <property type="entry name" value="CBM_sf_5/12"/>
</dbReference>